<dbReference type="Proteomes" id="UP001148838">
    <property type="component" value="Unassembled WGS sequence"/>
</dbReference>
<feature type="region of interest" description="Disordered" evidence="1">
    <location>
        <begin position="1"/>
        <end position="64"/>
    </location>
</feature>
<evidence type="ECO:0000313" key="3">
    <source>
        <dbReference type="Proteomes" id="UP001148838"/>
    </source>
</evidence>
<accession>A0ABQ8TUA4</accession>
<feature type="compositionally biased region" description="Low complexity" evidence="1">
    <location>
        <begin position="288"/>
        <end position="299"/>
    </location>
</feature>
<comment type="caution">
    <text evidence="2">The sequence shown here is derived from an EMBL/GenBank/DDBJ whole genome shotgun (WGS) entry which is preliminary data.</text>
</comment>
<keyword evidence="3" id="KW-1185">Reference proteome</keyword>
<feature type="compositionally biased region" description="Polar residues" evidence="1">
    <location>
        <begin position="273"/>
        <end position="285"/>
    </location>
</feature>
<dbReference type="EMBL" id="JAJSOF020000003">
    <property type="protein sequence ID" value="KAJ4449903.1"/>
    <property type="molecule type" value="Genomic_DNA"/>
</dbReference>
<evidence type="ECO:0000256" key="1">
    <source>
        <dbReference type="SAM" id="MobiDB-lite"/>
    </source>
</evidence>
<sequence length="397" mass="42767">MEEEEEEVKSASGQVTKQQQHRTFQQSTRMQQSYSSRTTMASSSSKTISSGIVSSFTSDVGDKNIIQEESSRQSMSFKHFISSSSTKTAINKPQGRLTHMIACDKTSEDGSDTVSNPNGQELLGIATEETAEAFSSAKMMQASNSSFMALAQEKQKYGSISSHVLSSGSDVTETSAISAAESTVTMATSLTKDTIAQNQGVARAKSPMMYLSASQEDYENAQHKRTLSRSLSPMSSTSSDVSAPGLSPARTLSTAKSVETSAIGREGRQWLTATSGTYRSETAKSMESLRSNSTASSSSGNVHHTHRHSFLTSSERDMRRVVASSVEARSLENLEKEIRLMGKRKAVSGEELIGGADDSSMTPAERRRGLYAGVITPGERRTTVPQHLSLPPPRALT</sequence>
<evidence type="ECO:0000313" key="2">
    <source>
        <dbReference type="EMBL" id="KAJ4449903.1"/>
    </source>
</evidence>
<feature type="compositionally biased region" description="Polar residues" evidence="1">
    <location>
        <begin position="250"/>
        <end position="260"/>
    </location>
</feature>
<feature type="region of interest" description="Disordered" evidence="1">
    <location>
        <begin position="216"/>
        <end position="260"/>
    </location>
</feature>
<feature type="compositionally biased region" description="Polar residues" evidence="1">
    <location>
        <begin position="11"/>
        <end position="32"/>
    </location>
</feature>
<proteinExistence type="predicted"/>
<feature type="compositionally biased region" description="Low complexity" evidence="1">
    <location>
        <begin position="33"/>
        <end position="55"/>
    </location>
</feature>
<feature type="region of interest" description="Disordered" evidence="1">
    <location>
        <begin position="273"/>
        <end position="316"/>
    </location>
</feature>
<feature type="compositionally biased region" description="Low complexity" evidence="1">
    <location>
        <begin position="228"/>
        <end position="242"/>
    </location>
</feature>
<organism evidence="2 3">
    <name type="scientific">Periplaneta americana</name>
    <name type="common">American cockroach</name>
    <name type="synonym">Blatta americana</name>
    <dbReference type="NCBI Taxonomy" id="6978"/>
    <lineage>
        <taxon>Eukaryota</taxon>
        <taxon>Metazoa</taxon>
        <taxon>Ecdysozoa</taxon>
        <taxon>Arthropoda</taxon>
        <taxon>Hexapoda</taxon>
        <taxon>Insecta</taxon>
        <taxon>Pterygota</taxon>
        <taxon>Neoptera</taxon>
        <taxon>Polyneoptera</taxon>
        <taxon>Dictyoptera</taxon>
        <taxon>Blattodea</taxon>
        <taxon>Blattoidea</taxon>
        <taxon>Blattidae</taxon>
        <taxon>Blattinae</taxon>
        <taxon>Periplaneta</taxon>
    </lineage>
</organism>
<name>A0ABQ8TUA4_PERAM</name>
<protein>
    <submittedName>
        <fullName evidence="2">Uncharacterized protein</fullName>
    </submittedName>
</protein>
<gene>
    <name evidence="2" type="ORF">ANN_01309</name>
</gene>
<reference evidence="2 3" key="1">
    <citation type="journal article" date="2022" name="Allergy">
        <title>Genome assembly and annotation of Periplaneta americana reveal a comprehensive cockroach allergen profile.</title>
        <authorList>
            <person name="Wang L."/>
            <person name="Xiong Q."/>
            <person name="Saelim N."/>
            <person name="Wang L."/>
            <person name="Nong W."/>
            <person name="Wan A.T."/>
            <person name="Shi M."/>
            <person name="Liu X."/>
            <person name="Cao Q."/>
            <person name="Hui J.H.L."/>
            <person name="Sookrung N."/>
            <person name="Leung T.F."/>
            <person name="Tungtrongchitr A."/>
            <person name="Tsui S.K.W."/>
        </authorList>
    </citation>
    <scope>NUCLEOTIDE SEQUENCE [LARGE SCALE GENOMIC DNA]</scope>
    <source>
        <strain evidence="2">PWHHKU_190912</strain>
    </source>
</reference>